<dbReference type="InterPro" id="IPR001763">
    <property type="entry name" value="Rhodanese-like_dom"/>
</dbReference>
<evidence type="ECO:0000259" key="3">
    <source>
        <dbReference type="PROSITE" id="PS50206"/>
    </source>
</evidence>
<keyword evidence="2" id="KW-0732">Signal</keyword>
<feature type="compositionally biased region" description="Pro residues" evidence="1">
    <location>
        <begin position="179"/>
        <end position="197"/>
    </location>
</feature>
<dbReference type="Pfam" id="PF00581">
    <property type="entry name" value="Rhodanese"/>
    <property type="match status" value="1"/>
</dbReference>
<accession>A0A1G8D0Y2</accession>
<keyword evidence="5" id="KW-1185">Reference proteome</keyword>
<evidence type="ECO:0000313" key="4">
    <source>
        <dbReference type="EMBL" id="SDH51224.1"/>
    </source>
</evidence>
<evidence type="ECO:0000313" key="5">
    <source>
        <dbReference type="Proteomes" id="UP000198656"/>
    </source>
</evidence>
<dbReference type="EMBL" id="FNCP01000014">
    <property type="protein sequence ID" value="SDH51224.1"/>
    <property type="molecule type" value="Genomic_DNA"/>
</dbReference>
<dbReference type="AlphaFoldDB" id="A0A1G8D0Y2"/>
<dbReference type="SUPFAM" id="SSF55797">
    <property type="entry name" value="PR-1-like"/>
    <property type="match status" value="1"/>
</dbReference>
<proteinExistence type="predicted"/>
<dbReference type="InterPro" id="IPR014044">
    <property type="entry name" value="CAP_dom"/>
</dbReference>
<dbReference type="InterPro" id="IPR036873">
    <property type="entry name" value="Rhodanese-like_dom_sf"/>
</dbReference>
<dbReference type="RefSeq" id="WP_143015531.1">
    <property type="nucleotide sequence ID" value="NZ_FNCP01000014.1"/>
</dbReference>
<dbReference type="STRING" id="1121419.SAMN05443529_11476"/>
<dbReference type="CDD" id="cd05379">
    <property type="entry name" value="CAP_bacterial"/>
    <property type="match status" value="1"/>
</dbReference>
<dbReference type="CDD" id="cd00158">
    <property type="entry name" value="RHOD"/>
    <property type="match status" value="1"/>
</dbReference>
<name>A0A1G8D0Y2_9FIRM</name>
<reference evidence="5" key="1">
    <citation type="submission" date="2016-10" db="EMBL/GenBank/DDBJ databases">
        <authorList>
            <person name="Varghese N."/>
            <person name="Submissions S."/>
        </authorList>
    </citation>
    <scope>NUCLEOTIDE SEQUENCE [LARGE SCALE GENOMIC DNA]</scope>
    <source>
        <strain evidence="5">DSM 8344</strain>
    </source>
</reference>
<dbReference type="Proteomes" id="UP000198656">
    <property type="component" value="Unassembled WGS sequence"/>
</dbReference>
<sequence length="325" mass="35544">MKKIIQIFTVLVFVSFLSLAGCSPVQSESDKNPAYQTITSETAKKRLDNENGIILLDVRSEAEYAEKHIPGSLLIPVETIETQATEKLKDKDAAIFVYCRSGNRSAIAAQALANMNYTNVYDLGGINSWPYETETTLSTNQMTEATLANEQQTKAEKEVKSLEQTNPEKIQQPVASPAPQSPTPKPVPKLTPTPAPTPQINAQKQKMLDLINAERSKIGAAPLSTDIKVMEVAQIKSEDMVKNNYFSHTSPTYGSPFDMLSKLGVTFHGAAENIALNSSVENAHAALMASEGHRKNMLNASYSYIGIGIEDSTKGKVFVQMFVKK</sequence>
<dbReference type="PANTHER" id="PTHR31157:SF1">
    <property type="entry name" value="SCP DOMAIN-CONTAINING PROTEIN"/>
    <property type="match status" value="1"/>
</dbReference>
<dbReference type="PROSITE" id="PS50206">
    <property type="entry name" value="RHODANESE_3"/>
    <property type="match status" value="1"/>
</dbReference>
<dbReference type="Gene3D" id="3.40.250.10">
    <property type="entry name" value="Rhodanese-like domain"/>
    <property type="match status" value="1"/>
</dbReference>
<dbReference type="InterPro" id="IPR035940">
    <property type="entry name" value="CAP_sf"/>
</dbReference>
<feature type="chain" id="PRO_5038376757" evidence="2">
    <location>
        <begin position="21"/>
        <end position="325"/>
    </location>
</feature>
<dbReference type="PANTHER" id="PTHR31157">
    <property type="entry name" value="SCP DOMAIN-CONTAINING PROTEIN"/>
    <property type="match status" value="1"/>
</dbReference>
<feature type="region of interest" description="Disordered" evidence="1">
    <location>
        <begin position="167"/>
        <end position="197"/>
    </location>
</feature>
<dbReference type="OrthoDB" id="9800872at2"/>
<dbReference type="SMART" id="SM00450">
    <property type="entry name" value="RHOD"/>
    <property type="match status" value="1"/>
</dbReference>
<dbReference type="Pfam" id="PF00188">
    <property type="entry name" value="CAP"/>
    <property type="match status" value="1"/>
</dbReference>
<evidence type="ECO:0000256" key="2">
    <source>
        <dbReference type="SAM" id="SignalP"/>
    </source>
</evidence>
<dbReference type="PROSITE" id="PS51257">
    <property type="entry name" value="PROKAR_LIPOPROTEIN"/>
    <property type="match status" value="1"/>
</dbReference>
<dbReference type="Gene3D" id="3.40.33.10">
    <property type="entry name" value="CAP"/>
    <property type="match status" value="1"/>
</dbReference>
<dbReference type="SUPFAM" id="SSF52821">
    <property type="entry name" value="Rhodanese/Cell cycle control phosphatase"/>
    <property type="match status" value="1"/>
</dbReference>
<organism evidence="4 5">
    <name type="scientific">Desulfosporosinus hippei DSM 8344</name>
    <dbReference type="NCBI Taxonomy" id="1121419"/>
    <lineage>
        <taxon>Bacteria</taxon>
        <taxon>Bacillati</taxon>
        <taxon>Bacillota</taxon>
        <taxon>Clostridia</taxon>
        <taxon>Eubacteriales</taxon>
        <taxon>Desulfitobacteriaceae</taxon>
        <taxon>Desulfosporosinus</taxon>
    </lineage>
</organism>
<evidence type="ECO:0000256" key="1">
    <source>
        <dbReference type="SAM" id="MobiDB-lite"/>
    </source>
</evidence>
<feature type="signal peptide" evidence="2">
    <location>
        <begin position="1"/>
        <end position="20"/>
    </location>
</feature>
<gene>
    <name evidence="4" type="ORF">SAMN05443529_11476</name>
</gene>
<feature type="domain" description="Rhodanese" evidence="3">
    <location>
        <begin position="49"/>
        <end position="135"/>
    </location>
</feature>
<protein>
    <submittedName>
        <fullName evidence="4">Uncharacterized protein, YkwD family</fullName>
    </submittedName>
</protein>